<dbReference type="EMBL" id="JADGJD010000065">
    <property type="protein sequence ID" value="KAJ3055715.1"/>
    <property type="molecule type" value="Genomic_DNA"/>
</dbReference>
<dbReference type="Proteomes" id="UP001212841">
    <property type="component" value="Unassembled WGS sequence"/>
</dbReference>
<comment type="caution">
    <text evidence="2">The sequence shown here is derived from an EMBL/GenBank/DDBJ whole genome shotgun (WGS) entry which is preliminary data.</text>
</comment>
<feature type="compositionally biased region" description="Basic and acidic residues" evidence="1">
    <location>
        <begin position="101"/>
        <end position="117"/>
    </location>
</feature>
<proteinExistence type="predicted"/>
<name>A0AAD5SHS7_9FUNG</name>
<feature type="compositionally biased region" description="Polar residues" evidence="1">
    <location>
        <begin position="119"/>
        <end position="132"/>
    </location>
</feature>
<sequence length="282" mass="31093">MIRNLPSVRSSQPHHRRGDLALDKENVDIPASYKTPGRLGKADRTTFLKATFQTPAAKGAPLSAAKFTHGPLALKTPHHEPNKPTYKTPFLGENGKPLPTAKKDKPISRLGLRDITHETPFQKSNSVQPDQNDSAKPKSRRASAKKAGRVTLKSPVVESQQANVVQPAKVAAGEGAEIEEVEEVEYMPPSTYELDKYKPDYDFTIEDLKILAEPQLDVYIDAATWEAVNRNDLPEFVPDLTCGMGFDLDVGLHDSSPLIIDEDLSGPVTPLFNDFVLEMRVC</sequence>
<evidence type="ECO:0000313" key="3">
    <source>
        <dbReference type="Proteomes" id="UP001212841"/>
    </source>
</evidence>
<gene>
    <name evidence="2" type="ORF">HK097_009600</name>
</gene>
<accession>A0AAD5SHS7</accession>
<evidence type="ECO:0000256" key="1">
    <source>
        <dbReference type="SAM" id="MobiDB-lite"/>
    </source>
</evidence>
<dbReference type="AlphaFoldDB" id="A0AAD5SHS7"/>
<feature type="region of interest" description="Disordered" evidence="1">
    <location>
        <begin position="1"/>
        <end position="23"/>
    </location>
</feature>
<feature type="region of interest" description="Disordered" evidence="1">
    <location>
        <begin position="72"/>
        <end position="150"/>
    </location>
</feature>
<evidence type="ECO:0008006" key="4">
    <source>
        <dbReference type="Google" id="ProtNLM"/>
    </source>
</evidence>
<feature type="compositionally biased region" description="Basic residues" evidence="1">
    <location>
        <begin position="137"/>
        <end position="148"/>
    </location>
</feature>
<evidence type="ECO:0000313" key="2">
    <source>
        <dbReference type="EMBL" id="KAJ3055715.1"/>
    </source>
</evidence>
<reference evidence="2" key="1">
    <citation type="submission" date="2020-05" db="EMBL/GenBank/DDBJ databases">
        <title>Phylogenomic resolution of chytrid fungi.</title>
        <authorList>
            <person name="Stajich J.E."/>
            <person name="Amses K."/>
            <person name="Simmons R."/>
            <person name="Seto K."/>
            <person name="Myers J."/>
            <person name="Bonds A."/>
            <person name="Quandt C.A."/>
            <person name="Barry K."/>
            <person name="Liu P."/>
            <person name="Grigoriev I."/>
            <person name="Longcore J.E."/>
            <person name="James T.Y."/>
        </authorList>
    </citation>
    <scope>NUCLEOTIDE SEQUENCE</scope>
    <source>
        <strain evidence="2">JEL0318</strain>
    </source>
</reference>
<keyword evidence="3" id="KW-1185">Reference proteome</keyword>
<protein>
    <recommendedName>
        <fullName evidence="4">Securin</fullName>
    </recommendedName>
</protein>
<organism evidence="2 3">
    <name type="scientific">Rhizophlyctis rosea</name>
    <dbReference type="NCBI Taxonomy" id="64517"/>
    <lineage>
        <taxon>Eukaryota</taxon>
        <taxon>Fungi</taxon>
        <taxon>Fungi incertae sedis</taxon>
        <taxon>Chytridiomycota</taxon>
        <taxon>Chytridiomycota incertae sedis</taxon>
        <taxon>Chytridiomycetes</taxon>
        <taxon>Rhizophlyctidales</taxon>
        <taxon>Rhizophlyctidaceae</taxon>
        <taxon>Rhizophlyctis</taxon>
    </lineage>
</organism>